<evidence type="ECO:0000313" key="4">
    <source>
        <dbReference type="Proteomes" id="UP001152888"/>
    </source>
</evidence>
<evidence type="ECO:0000313" key="3">
    <source>
        <dbReference type="EMBL" id="CAH1986116.1"/>
    </source>
</evidence>
<protein>
    <recommendedName>
        <fullName evidence="2">PiggyBac transposable element-derived protein domain-containing protein</fullName>
    </recommendedName>
</protein>
<reference evidence="3" key="1">
    <citation type="submission" date="2022-03" db="EMBL/GenBank/DDBJ databases">
        <authorList>
            <person name="Sayadi A."/>
        </authorList>
    </citation>
    <scope>NUCLEOTIDE SEQUENCE</scope>
</reference>
<dbReference type="EMBL" id="CAKOFQ010006993">
    <property type="protein sequence ID" value="CAH1986116.1"/>
    <property type="molecule type" value="Genomic_DNA"/>
</dbReference>
<dbReference type="PANTHER" id="PTHR47272:SF1">
    <property type="entry name" value="PIGGYBAC TRANSPOSABLE ELEMENT-DERIVED PROTEIN 3-LIKE"/>
    <property type="match status" value="1"/>
</dbReference>
<gene>
    <name evidence="3" type="ORF">ACAOBT_LOCUS17070</name>
</gene>
<feature type="region of interest" description="Disordered" evidence="1">
    <location>
        <begin position="1"/>
        <end position="36"/>
    </location>
</feature>
<dbReference type="AlphaFoldDB" id="A0A9P0KZD3"/>
<comment type="caution">
    <text evidence="3">The sequence shown here is derived from an EMBL/GenBank/DDBJ whole genome shotgun (WGS) entry which is preliminary data.</text>
</comment>
<dbReference type="Proteomes" id="UP001152888">
    <property type="component" value="Unassembled WGS sequence"/>
</dbReference>
<evidence type="ECO:0000256" key="1">
    <source>
        <dbReference type="SAM" id="MobiDB-lite"/>
    </source>
</evidence>
<organism evidence="3 4">
    <name type="scientific">Acanthoscelides obtectus</name>
    <name type="common">Bean weevil</name>
    <name type="synonym">Bruchus obtectus</name>
    <dbReference type="NCBI Taxonomy" id="200917"/>
    <lineage>
        <taxon>Eukaryota</taxon>
        <taxon>Metazoa</taxon>
        <taxon>Ecdysozoa</taxon>
        <taxon>Arthropoda</taxon>
        <taxon>Hexapoda</taxon>
        <taxon>Insecta</taxon>
        <taxon>Pterygota</taxon>
        <taxon>Neoptera</taxon>
        <taxon>Endopterygota</taxon>
        <taxon>Coleoptera</taxon>
        <taxon>Polyphaga</taxon>
        <taxon>Cucujiformia</taxon>
        <taxon>Chrysomeloidea</taxon>
        <taxon>Chrysomelidae</taxon>
        <taxon>Bruchinae</taxon>
        <taxon>Bruchini</taxon>
        <taxon>Acanthoscelides</taxon>
    </lineage>
</organism>
<keyword evidence="4" id="KW-1185">Reference proteome</keyword>
<dbReference type="InterPro" id="IPR029526">
    <property type="entry name" value="PGBD"/>
</dbReference>
<dbReference type="PANTHER" id="PTHR47272">
    <property type="entry name" value="DDE_TNP_1_7 DOMAIN-CONTAINING PROTEIN"/>
    <property type="match status" value="1"/>
</dbReference>
<accession>A0A9P0KZD3</accession>
<dbReference type="OrthoDB" id="6374637at2759"/>
<proteinExistence type="predicted"/>
<sequence>MCTISDVGKSSDEEELFGGDYSDLDPDYQQPPTSKKRKCLPVVDTSSYWESEDDLPLANFVQTLKDNAIPGGDKRYTWSKTDFQHIRYPKDVFFAGVDGEYSPLAYFEKIFDDDLFEHIAHQTNIYSTLTTGRSIDTTANEIRSFVGIGLIMGVVQMPAIEDYWAIETGYSIIADVMPVKRFKKLRRRIHFQDNNTDPQGDRLFKIRPLIEKLRQKCTAIEEEGLFSIDEMMIAYKGKKAGSLRQYMPKKPKKWGFKMFVRAGVSGIVQDFLIYTGSSTFDEILFSKEVQQMGLGAKVVLVLCRTIQKPEESLVYFDNFFCSLELIEYLKKNKKLASLGTIRSNRLRGCHLLSDKELLRKGIGSFDYRVDNSVGLAVIKWADTKCVTLASSYISHSPVFEVSRFSREQKKKVNVQCPQIVKQYNIHMGGVDLSDMLVSLYMTPFKSKRRYLAMFSQMIDIAVNNAWLLYRRDLASQGKKYNKLKDFRINIAKSLIQSRNVPRKRTFAAANLLPQNKIKVPVAPRPTEDVRFDNVGHFPVFTEKGRCRLCTNGQTTILCQKCNLRLCIVLGVNQRNCFTSYHSK</sequence>
<name>A0A9P0KZD3_ACAOB</name>
<evidence type="ECO:0000259" key="2">
    <source>
        <dbReference type="Pfam" id="PF13843"/>
    </source>
</evidence>
<feature type="domain" description="PiggyBac transposable element-derived protein" evidence="2">
    <location>
        <begin position="102"/>
        <end position="466"/>
    </location>
</feature>
<feature type="compositionally biased region" description="Acidic residues" evidence="1">
    <location>
        <begin position="12"/>
        <end position="26"/>
    </location>
</feature>
<dbReference type="Pfam" id="PF13843">
    <property type="entry name" value="DDE_Tnp_1_7"/>
    <property type="match status" value="1"/>
</dbReference>